<feature type="region of interest" description="Disordered" evidence="2">
    <location>
        <begin position="560"/>
        <end position="596"/>
    </location>
</feature>
<evidence type="ECO:0000259" key="4">
    <source>
        <dbReference type="Pfam" id="PF24883"/>
    </source>
</evidence>
<feature type="region of interest" description="Disordered" evidence="2">
    <location>
        <begin position="1176"/>
        <end position="1195"/>
    </location>
</feature>
<feature type="compositionally biased region" description="Polar residues" evidence="2">
    <location>
        <begin position="692"/>
        <end position="707"/>
    </location>
</feature>
<gene>
    <name evidence="5" type="ORF">BDU57DRAFT_522923</name>
</gene>
<evidence type="ECO:0000256" key="2">
    <source>
        <dbReference type="SAM" id="MobiDB-lite"/>
    </source>
</evidence>
<dbReference type="SUPFAM" id="SSF52540">
    <property type="entry name" value="P-loop containing nucleoside triphosphate hydrolases"/>
    <property type="match status" value="1"/>
</dbReference>
<feature type="region of interest" description="Disordered" evidence="2">
    <location>
        <begin position="487"/>
        <end position="513"/>
    </location>
</feature>
<dbReference type="InterPro" id="IPR010730">
    <property type="entry name" value="HET"/>
</dbReference>
<name>A0A6A5QEE1_AMPQU</name>
<feature type="region of interest" description="Disordered" evidence="2">
    <location>
        <begin position="692"/>
        <end position="712"/>
    </location>
</feature>
<feature type="domain" description="Nephrocystin 3-like N-terminal" evidence="4">
    <location>
        <begin position="34"/>
        <end position="191"/>
    </location>
</feature>
<proteinExistence type="predicted"/>
<dbReference type="OrthoDB" id="5362512at2759"/>
<dbReference type="PANTHER" id="PTHR33112">
    <property type="entry name" value="DOMAIN PROTEIN, PUTATIVE-RELATED"/>
    <property type="match status" value="1"/>
</dbReference>
<feature type="compositionally biased region" description="Basic and acidic residues" evidence="2">
    <location>
        <begin position="1182"/>
        <end position="1191"/>
    </location>
</feature>
<evidence type="ECO:0000259" key="3">
    <source>
        <dbReference type="Pfam" id="PF06985"/>
    </source>
</evidence>
<reference evidence="5" key="1">
    <citation type="journal article" date="2020" name="Stud. Mycol.">
        <title>101 Dothideomycetes genomes: a test case for predicting lifestyles and emergence of pathogens.</title>
        <authorList>
            <person name="Haridas S."/>
            <person name="Albert R."/>
            <person name="Binder M."/>
            <person name="Bloem J."/>
            <person name="Labutti K."/>
            <person name="Salamov A."/>
            <person name="Andreopoulos B."/>
            <person name="Baker S."/>
            <person name="Barry K."/>
            <person name="Bills G."/>
            <person name="Bluhm B."/>
            <person name="Cannon C."/>
            <person name="Castanera R."/>
            <person name="Culley D."/>
            <person name="Daum C."/>
            <person name="Ezra D."/>
            <person name="Gonzalez J."/>
            <person name="Henrissat B."/>
            <person name="Kuo A."/>
            <person name="Liang C."/>
            <person name="Lipzen A."/>
            <person name="Lutzoni F."/>
            <person name="Magnuson J."/>
            <person name="Mondo S."/>
            <person name="Nolan M."/>
            <person name="Ohm R."/>
            <person name="Pangilinan J."/>
            <person name="Park H.-J."/>
            <person name="Ramirez L."/>
            <person name="Alfaro M."/>
            <person name="Sun H."/>
            <person name="Tritt A."/>
            <person name="Yoshinaga Y."/>
            <person name="Zwiers L.-H."/>
            <person name="Turgeon B."/>
            <person name="Goodwin S."/>
            <person name="Spatafora J."/>
            <person name="Crous P."/>
            <person name="Grigoriev I."/>
        </authorList>
    </citation>
    <scope>NUCLEOTIDE SEQUENCE</scope>
    <source>
        <strain evidence="5">HMLAC05119</strain>
    </source>
</reference>
<organism evidence="5 6">
    <name type="scientific">Ampelomyces quisqualis</name>
    <name type="common">Powdery mildew agent</name>
    <dbReference type="NCBI Taxonomy" id="50730"/>
    <lineage>
        <taxon>Eukaryota</taxon>
        <taxon>Fungi</taxon>
        <taxon>Dikarya</taxon>
        <taxon>Ascomycota</taxon>
        <taxon>Pezizomycotina</taxon>
        <taxon>Dothideomycetes</taxon>
        <taxon>Pleosporomycetidae</taxon>
        <taxon>Pleosporales</taxon>
        <taxon>Pleosporineae</taxon>
        <taxon>Phaeosphaeriaceae</taxon>
        <taxon>Ampelomyces</taxon>
    </lineage>
</organism>
<dbReference type="InterPro" id="IPR027417">
    <property type="entry name" value="P-loop_NTPase"/>
</dbReference>
<dbReference type="PANTHER" id="PTHR33112:SF10">
    <property type="entry name" value="TOL"/>
    <property type="match status" value="1"/>
</dbReference>
<dbReference type="EMBL" id="ML979140">
    <property type="protein sequence ID" value="KAF1912567.1"/>
    <property type="molecule type" value="Genomic_DNA"/>
</dbReference>
<evidence type="ECO:0000313" key="6">
    <source>
        <dbReference type="Proteomes" id="UP000800096"/>
    </source>
</evidence>
<evidence type="ECO:0000313" key="5">
    <source>
        <dbReference type="EMBL" id="KAF1912567.1"/>
    </source>
</evidence>
<sequence length="1441" mass="163048">MDPFGLKGHVATSAISTKQSLAPNIYEGLFDKIFFDSEEFSYWSRGSQPWQLHCYGAPGCGKTTLAIIAARRLLAIGGAKKRSKVVSLFIDKDVLSSSVTFLEDFLHTIYLQLGNTSLETHNRYEQYERACQNGESITKRLTLLRGSLCSRLDGLDHSFLIFDGYDRLGEELQVLIDGELSLLQSHRLRVLKTRRVPVYEIPLFMACDGPQCENPQRLNLFRVCKKCLENHPDEYSAFCYDCIGRGSKCAYHPDADLEEPYNHVNINVSRPDELEDYIKWDLGDLYAIATKAESSSRMPHGSTADTTAPLPDHGERLQKIVSSISAAGNITIAKLYLDSIHKYRSFDVVERVGDRLPRNIIALFDAEMKRIQQRPKYQSDIAMMAIAAAADKDSGVALTSLEECMRDAMHRLPHLVDAPPRSLGEIICYANGFLEELYSDVRTVGTYSPFFALYAREHYNETLFWAKNQLNVHRVSRSMTFQPKLTSEPLVASPPTMEYDFDSSRRRTEQSPRGSMLEYFDRFANSKEVAVSPRQDPPTRRSADSFDIRMFRRSDRRVTMGPGIARNNDSRSSIVQIPEEIAPDDRPQPHSKRSMSKSSSRLCAFCEEAIFASQQLQGTYQRQYSQVKLLVAKRCVFCSVLYKDFLELPMQARDAIIGNPGPTYHWKIRSTAKSRESRNSIVVSFIAGGRHGNTTEGLQQDPVNDSLRTSDSHPHNKQFVRHFHLVSEHDLGHVPDHEDLGTNTDPAGNAGRQISEWVKECDQLHASCSKVSKSTWVPTRLLDLRFGDLKSVKLIVRPADQGITGPYVTLSHCWGPKTKENEFLTTQKEMEKVYMTKGIKISALSVNFQHAISVARFIGVRYMWIDSLCIIQGPGSDFHSEGQLMHKVYRYSYLNIAAADSVDSRGGLYRGRDPAAILPGKYQGDGSSAIFGTTTWRIVPENLWEDRLLESSIYTRGWVFQERMLAPRVLHFTHDQIFWDCGNLSACEALPKGLPLALDDAASTDRHWRGRLQESSSLAHAPLSGANDDSLSGFWSSAVLNYTKCNLTNQSDKSVAIWSIAKLVRDAWSDEYGAGMWGTGLEEQLSWKVADVRASVRDVHLQWKQPSWSWTSVRGAVSLPERIAAKRCYRVRGHDRHAITFSTKGATRPTAERVHSDSMKEDIKLGWREWQKKTRTQSSPVIRKDMKEERSQSVPVRQASVVKSTMLRSSKIGELRLDPRDLEPVLESKAVAMNTPLGTGTLHQYAGTDRYYFSVSHSATDGAVQDHLVNMTLEAWPDEVPTELDLLPNNEQFLILTITAHHTTMYPSGLGIEMFEYDLDNKPELPTHTTYSGTGLIVVKPEEYLHRGDFYAKVKHARTKLSQFLDENSPVNKGSDEEGKVKGMQDEIDTLDGLILDLERHREGEEAGRHYRRMGVLEFQGWDESMYRRIVDGEFVDVWLD</sequence>
<dbReference type="InterPro" id="IPR056884">
    <property type="entry name" value="NPHP3-like_N"/>
</dbReference>
<protein>
    <submittedName>
        <fullName evidence="5">Heterokaryon incompatibility protein-domain-containing protein</fullName>
    </submittedName>
</protein>
<dbReference type="Pfam" id="PF06985">
    <property type="entry name" value="HET"/>
    <property type="match status" value="1"/>
</dbReference>
<keyword evidence="1" id="KW-0677">Repeat</keyword>
<keyword evidence="6" id="KW-1185">Reference proteome</keyword>
<feature type="domain" description="Heterokaryon incompatibility" evidence="3">
    <location>
        <begin position="807"/>
        <end position="962"/>
    </location>
</feature>
<evidence type="ECO:0000256" key="1">
    <source>
        <dbReference type="ARBA" id="ARBA00022737"/>
    </source>
</evidence>
<dbReference type="Pfam" id="PF24883">
    <property type="entry name" value="NPHP3_N"/>
    <property type="match status" value="1"/>
</dbReference>
<accession>A0A6A5QEE1</accession>
<dbReference type="Gene3D" id="3.40.50.300">
    <property type="entry name" value="P-loop containing nucleotide triphosphate hydrolases"/>
    <property type="match status" value="1"/>
</dbReference>
<dbReference type="Proteomes" id="UP000800096">
    <property type="component" value="Unassembled WGS sequence"/>
</dbReference>